<dbReference type="EMBL" id="SMBZ01000024">
    <property type="protein sequence ID" value="TCV12238.1"/>
    <property type="molecule type" value="Genomic_DNA"/>
</dbReference>
<reference evidence="4 5" key="1">
    <citation type="submission" date="2019-03" db="EMBL/GenBank/DDBJ databases">
        <title>Genomic Encyclopedia of Type Strains, Phase IV (KMG-IV): sequencing the most valuable type-strain genomes for metagenomic binning, comparative biology and taxonomic classification.</title>
        <authorList>
            <person name="Goeker M."/>
        </authorList>
    </citation>
    <scope>NUCLEOTIDE SEQUENCE [LARGE SCALE GENOMIC DNA]</scope>
    <source>
        <strain evidence="4 5">DSM 22362</strain>
    </source>
</reference>
<proteinExistence type="predicted"/>
<gene>
    <name evidence="4" type="ORF">EDC17_10245</name>
</gene>
<dbReference type="Proteomes" id="UP000295197">
    <property type="component" value="Unassembled WGS sequence"/>
</dbReference>
<comment type="caution">
    <text evidence="4">The sequence shown here is derived from an EMBL/GenBank/DDBJ whole genome shotgun (WGS) entry which is preliminary data.</text>
</comment>
<keyword evidence="5" id="KW-1185">Reference proteome</keyword>
<sequence length="446" mass="49636">MKRFNYYIFTSLLYMATLLSCQKEKSYEYQVGDPTLAIKSDVSKALFGDSLSFEVEVNDSQIDLSTLKAQLYFTDDLVSEMVIRTKQPGTYRGKIYVPYYKNIPNGTATLKFIVENISQKKAEKIVDLPITRPDFPYIELITASKTYKLLKQADNTYALTENLPFSVKGYLQTPKVGSHGNVMQFGWLNNEIALGNTNEIPFSNSTSGTYTIQFNTLTYEASPFIIAYALNGQVFTRIDDNRYKVELMINKGEPITIDGIEDLSEWWIDTDYFSQDTDGNLTSNVINGKYRITADFAKKYFIIEAMSGNDLASLQADGTGAIWIIGEGIGKPAVATNQVGWNPDNALCLAPIGNKKYQITVTGDQTVWMDFINFKFFHQKNWGGEFGGSSISTTSDLIFIGNGSNGRDSGNLGLLTGKTIAKDKSYILTVDVSAGNNNATLEVKEK</sequence>
<feature type="domain" description="DUF5121" evidence="3">
    <location>
        <begin position="317"/>
        <end position="432"/>
    </location>
</feature>
<feature type="domain" description="DUF5016" evidence="1">
    <location>
        <begin position="13"/>
        <end position="119"/>
    </location>
</feature>
<evidence type="ECO:0000259" key="1">
    <source>
        <dbReference type="Pfam" id="PF16408"/>
    </source>
</evidence>
<protein>
    <submittedName>
        <fullName evidence="4">Uncharacterized protein DUF5121</fullName>
    </submittedName>
</protein>
<dbReference type="Pfam" id="PF17165">
    <property type="entry name" value="DUF5121"/>
    <property type="match status" value="1"/>
</dbReference>
<dbReference type="InterPro" id="IPR033429">
    <property type="entry name" value="DUF5125"/>
</dbReference>
<feature type="domain" description="DUF5125" evidence="2">
    <location>
        <begin position="128"/>
        <end position="310"/>
    </location>
</feature>
<evidence type="ECO:0000259" key="2">
    <source>
        <dbReference type="Pfam" id="PF17163"/>
    </source>
</evidence>
<name>A0A4R3VSF3_9SPHI</name>
<dbReference type="PROSITE" id="PS51257">
    <property type="entry name" value="PROKAR_LIPOPROTEIN"/>
    <property type="match status" value="1"/>
</dbReference>
<organism evidence="4 5">
    <name type="scientific">Sphingobacterium alimentarium</name>
    <dbReference type="NCBI Taxonomy" id="797292"/>
    <lineage>
        <taxon>Bacteria</taxon>
        <taxon>Pseudomonadati</taxon>
        <taxon>Bacteroidota</taxon>
        <taxon>Sphingobacteriia</taxon>
        <taxon>Sphingobacteriales</taxon>
        <taxon>Sphingobacteriaceae</taxon>
        <taxon>Sphingobacterium</taxon>
    </lineage>
</organism>
<dbReference type="RefSeq" id="WP_132777880.1">
    <property type="nucleotide sequence ID" value="NZ_SMBZ01000024.1"/>
</dbReference>
<dbReference type="AlphaFoldDB" id="A0A4R3VSF3"/>
<evidence type="ECO:0000259" key="3">
    <source>
        <dbReference type="Pfam" id="PF17165"/>
    </source>
</evidence>
<dbReference type="Pfam" id="PF16408">
    <property type="entry name" value="DUF5016"/>
    <property type="match status" value="1"/>
</dbReference>
<dbReference type="Pfam" id="PF17163">
    <property type="entry name" value="DUF5125"/>
    <property type="match status" value="1"/>
</dbReference>
<evidence type="ECO:0000313" key="5">
    <source>
        <dbReference type="Proteomes" id="UP000295197"/>
    </source>
</evidence>
<evidence type="ECO:0000313" key="4">
    <source>
        <dbReference type="EMBL" id="TCV12238.1"/>
    </source>
</evidence>
<accession>A0A4R3VSF3</accession>
<dbReference type="InterPro" id="IPR032184">
    <property type="entry name" value="DUF5016"/>
</dbReference>
<dbReference type="InterPro" id="IPR033430">
    <property type="entry name" value="DUF5121"/>
</dbReference>
<dbReference type="OrthoDB" id="1004111at2"/>